<dbReference type="EMBL" id="CP002779">
    <property type="protein sequence ID" value="AEH24462.1"/>
    <property type="molecule type" value="Genomic_DNA"/>
</dbReference>
<evidence type="ECO:0000313" key="2">
    <source>
        <dbReference type="EMBL" id="AEH24462.1"/>
    </source>
</evidence>
<evidence type="ECO:0000313" key="3">
    <source>
        <dbReference type="Proteomes" id="UP000008386"/>
    </source>
</evidence>
<keyword evidence="3" id="KW-1185">Reference proteome</keyword>
<dbReference type="Proteomes" id="UP000008386">
    <property type="component" value="Chromosome"/>
</dbReference>
<sequence length="49" mass="5761">MIMEIIQLNKQKQKSKNERKEKSPYLNSLISCPIPPQNSLRETKDETET</sequence>
<dbReference type="HOGENOM" id="CLU_3131011_0_0_2"/>
<organism evidence="2 3">
    <name type="scientific">Pyrococcus yayanosii (strain CH1 / JCM 16557)</name>
    <dbReference type="NCBI Taxonomy" id="529709"/>
    <lineage>
        <taxon>Archaea</taxon>
        <taxon>Methanobacteriati</taxon>
        <taxon>Methanobacteriota</taxon>
        <taxon>Thermococci</taxon>
        <taxon>Thermococcales</taxon>
        <taxon>Thermococcaceae</taxon>
        <taxon>Pyrococcus</taxon>
    </lineage>
</organism>
<feature type="region of interest" description="Disordered" evidence="1">
    <location>
        <begin position="1"/>
        <end position="49"/>
    </location>
</feature>
<gene>
    <name evidence="2" type="ordered locus">PYCH_07770</name>
</gene>
<evidence type="ECO:0000256" key="1">
    <source>
        <dbReference type="SAM" id="MobiDB-lite"/>
    </source>
</evidence>
<accession>F8AIY6</accession>
<dbReference type="KEGG" id="pya:PYCH_07770"/>
<reference evidence="2 3" key="1">
    <citation type="journal article" date="2011" name="J. Bacteriol.">
        <title>Complete genome sequence of the obligate piezophilic hyperthermophilic archaeon Pyrococcus yayanosii CH1.</title>
        <authorList>
            <person name="Jun X."/>
            <person name="Lupeng L."/>
            <person name="Minjuan X."/>
            <person name="Oger P."/>
            <person name="Fengping W."/>
            <person name="Jebbar M."/>
            <person name="Xiang X."/>
        </authorList>
    </citation>
    <scope>NUCLEOTIDE SEQUENCE [LARGE SCALE GENOMIC DNA]</scope>
    <source>
        <strain evidence="3">CH1 / JCM 16557</strain>
    </source>
</reference>
<dbReference type="STRING" id="529709.PYCH_07770"/>
<dbReference type="AlphaFoldDB" id="F8AIY6"/>
<protein>
    <submittedName>
        <fullName evidence="2">Uncharacterized protein</fullName>
    </submittedName>
</protein>
<name>F8AIY6_PYRYC</name>
<proteinExistence type="predicted"/>